<dbReference type="EMBL" id="AAMS01000007">
    <property type="protein sequence ID" value="EAQ05700.1"/>
    <property type="molecule type" value="Genomic_DNA"/>
</dbReference>
<dbReference type="Proteomes" id="UP000004507">
    <property type="component" value="Unassembled WGS sequence"/>
</dbReference>
<dbReference type="STRING" id="314232.SKA53_06337"/>
<comment type="caution">
    <text evidence="1">The sequence shown here is derived from an EMBL/GenBank/DDBJ whole genome shotgun (WGS) entry which is preliminary data.</text>
</comment>
<reference evidence="1 2" key="1">
    <citation type="submission" date="2006-01" db="EMBL/GenBank/DDBJ databases">
        <authorList>
            <person name="Hagstrom A."/>
            <person name="Ferriera S."/>
            <person name="Johnson J."/>
            <person name="Kravitz S."/>
            <person name="Halpern A."/>
            <person name="Remington K."/>
            <person name="Beeson K."/>
            <person name="Tran B."/>
            <person name="Rogers Y.-H."/>
            <person name="Friedman R."/>
            <person name="Venter J.C."/>
        </authorList>
    </citation>
    <scope>NUCLEOTIDE SEQUENCE [LARGE SCALE GENOMIC DNA]</scope>
    <source>
        <strain evidence="1 2">SKA53</strain>
    </source>
</reference>
<organism evidence="1 2">
    <name type="scientific">Yoonia vestfoldensis SKA53</name>
    <dbReference type="NCBI Taxonomy" id="314232"/>
    <lineage>
        <taxon>Bacteria</taxon>
        <taxon>Pseudomonadati</taxon>
        <taxon>Pseudomonadota</taxon>
        <taxon>Alphaproteobacteria</taxon>
        <taxon>Rhodobacterales</taxon>
        <taxon>Paracoccaceae</taxon>
        <taxon>Yoonia</taxon>
    </lineage>
</organism>
<keyword evidence="2" id="KW-1185">Reference proteome</keyword>
<dbReference type="HOGENOM" id="CLU_3201692_0_0_5"/>
<sequence>MDVAPLHDMCRIENMWCSDLPEAAGGTALCIVFPGDVVASFLHVP</sequence>
<gene>
    <name evidence="1" type="ORF">SKA53_06337</name>
</gene>
<protein>
    <submittedName>
        <fullName evidence="1">Uncharacterized protein</fullName>
    </submittedName>
</protein>
<name>A3V7Q0_9RHOB</name>
<accession>A3V7Q0</accession>
<proteinExistence type="predicted"/>
<evidence type="ECO:0000313" key="2">
    <source>
        <dbReference type="Proteomes" id="UP000004507"/>
    </source>
</evidence>
<dbReference type="AlphaFoldDB" id="A3V7Q0"/>
<evidence type="ECO:0000313" key="1">
    <source>
        <dbReference type="EMBL" id="EAQ05700.1"/>
    </source>
</evidence>